<accession>A0A0R1XF89</accession>
<name>A0A0R1XF89_9LACO</name>
<evidence type="ECO:0000256" key="1">
    <source>
        <dbReference type="SAM" id="Phobius"/>
    </source>
</evidence>
<dbReference type="Proteomes" id="UP000050949">
    <property type="component" value="Unassembled WGS sequence"/>
</dbReference>
<reference evidence="2 3" key="1">
    <citation type="journal article" date="2015" name="Genome Announc.">
        <title>Expanding the biotechnology potential of lactobacilli through comparative genomics of 213 strains and associated genera.</title>
        <authorList>
            <person name="Sun Z."/>
            <person name="Harris H.M."/>
            <person name="McCann A."/>
            <person name="Guo C."/>
            <person name="Argimon S."/>
            <person name="Zhang W."/>
            <person name="Yang X."/>
            <person name="Jeffery I.B."/>
            <person name="Cooney J.C."/>
            <person name="Kagawa T.F."/>
            <person name="Liu W."/>
            <person name="Song Y."/>
            <person name="Salvetti E."/>
            <person name="Wrobel A."/>
            <person name="Rasinkangas P."/>
            <person name="Parkhill J."/>
            <person name="Rea M.C."/>
            <person name="O'Sullivan O."/>
            <person name="Ritari J."/>
            <person name="Douillard F.P."/>
            <person name="Paul Ross R."/>
            <person name="Yang R."/>
            <person name="Briner A.E."/>
            <person name="Felis G.E."/>
            <person name="de Vos W.M."/>
            <person name="Barrangou R."/>
            <person name="Klaenhammer T.R."/>
            <person name="Caufield P.W."/>
            <person name="Cui Y."/>
            <person name="Zhang H."/>
            <person name="O'Toole P.W."/>
        </authorList>
    </citation>
    <scope>NUCLEOTIDE SEQUENCE [LARGE SCALE GENOMIC DNA]</scope>
    <source>
        <strain evidence="2 3">DSM 16991</strain>
    </source>
</reference>
<feature type="transmembrane region" description="Helical" evidence="1">
    <location>
        <begin position="36"/>
        <end position="56"/>
    </location>
</feature>
<dbReference type="AlphaFoldDB" id="A0A0R1XF89"/>
<feature type="transmembrane region" description="Helical" evidence="1">
    <location>
        <begin position="62"/>
        <end position="84"/>
    </location>
</feature>
<keyword evidence="1" id="KW-0812">Transmembrane</keyword>
<organism evidence="2 3">
    <name type="scientific">Schleiferilactobacillus harbinensis DSM 16991</name>
    <dbReference type="NCBI Taxonomy" id="1122147"/>
    <lineage>
        <taxon>Bacteria</taxon>
        <taxon>Bacillati</taxon>
        <taxon>Bacillota</taxon>
        <taxon>Bacilli</taxon>
        <taxon>Lactobacillales</taxon>
        <taxon>Lactobacillaceae</taxon>
        <taxon>Schleiferilactobacillus</taxon>
    </lineage>
</organism>
<gene>
    <name evidence="2" type="ORF">FC91_GL001796</name>
</gene>
<comment type="caution">
    <text evidence="2">The sequence shown here is derived from an EMBL/GenBank/DDBJ whole genome shotgun (WGS) entry which is preliminary data.</text>
</comment>
<feature type="transmembrane region" description="Helical" evidence="1">
    <location>
        <begin position="6"/>
        <end position="24"/>
    </location>
</feature>
<evidence type="ECO:0000313" key="3">
    <source>
        <dbReference type="Proteomes" id="UP000050949"/>
    </source>
</evidence>
<dbReference type="PATRIC" id="fig|1122147.4.peg.1864"/>
<sequence length="90" mass="10220">MQEIVVFNGVVVLIMILIVIALWAKNVQRILRGPVWWVVLAVFLLYWLVTGVRVYLNPVPSGLVQVAGMGMTAFFSMFTIRFLGRPRQAK</sequence>
<dbReference type="EMBL" id="AZFW01000032">
    <property type="protein sequence ID" value="KRM28333.1"/>
    <property type="molecule type" value="Genomic_DNA"/>
</dbReference>
<keyword evidence="1" id="KW-1133">Transmembrane helix</keyword>
<keyword evidence="1" id="KW-0472">Membrane</keyword>
<evidence type="ECO:0000313" key="2">
    <source>
        <dbReference type="EMBL" id="KRM28333.1"/>
    </source>
</evidence>
<protein>
    <submittedName>
        <fullName evidence="2">Uncharacterized protein</fullName>
    </submittedName>
</protein>
<proteinExistence type="predicted"/>